<dbReference type="EC" id="1.14.13.9" evidence="9"/>
<proteinExistence type="inferred from homology"/>
<dbReference type="GO" id="GO:0071949">
    <property type="term" value="F:FAD binding"/>
    <property type="evidence" value="ECO:0007669"/>
    <property type="project" value="InterPro"/>
</dbReference>
<evidence type="ECO:0000256" key="2">
    <source>
        <dbReference type="ARBA" id="ARBA00022630"/>
    </source>
</evidence>
<gene>
    <name evidence="9" type="primary">kmo</name>
    <name evidence="11" type="ORF">P0Y53_22695</name>
</gene>
<accession>A0AAJ5WVU7</accession>
<dbReference type="PANTHER" id="PTHR46028:SF2">
    <property type="entry name" value="KYNURENINE 3-MONOOXYGENASE"/>
    <property type="match status" value="1"/>
</dbReference>
<comment type="cofactor">
    <cofactor evidence="1 9">
        <name>FAD</name>
        <dbReference type="ChEBI" id="CHEBI:57692"/>
    </cofactor>
</comment>
<keyword evidence="6 9" id="KW-0560">Oxidoreductase</keyword>
<dbReference type="InterPro" id="IPR002938">
    <property type="entry name" value="FAD-bd"/>
</dbReference>
<keyword evidence="3 9" id="KW-0662">Pyridine nucleotide biosynthesis</keyword>
<evidence type="ECO:0000256" key="7">
    <source>
        <dbReference type="ARBA" id="ARBA00023033"/>
    </source>
</evidence>
<comment type="function">
    <text evidence="9">Catalyzes the hydroxylation of L-kynurenine (L-Kyn) to form 3-hydroxy-L-kynurenine (L-3OHKyn). Required for synthesis of quinolinic acid.</text>
</comment>
<organism evidence="11 12">
    <name type="scientific">Candidatus Pseudobacter hemicellulosilyticus</name>
    <dbReference type="NCBI Taxonomy" id="3121375"/>
    <lineage>
        <taxon>Bacteria</taxon>
        <taxon>Pseudomonadati</taxon>
        <taxon>Bacteroidota</taxon>
        <taxon>Chitinophagia</taxon>
        <taxon>Chitinophagales</taxon>
        <taxon>Chitinophagaceae</taxon>
        <taxon>Pseudobacter</taxon>
    </lineage>
</organism>
<evidence type="ECO:0000256" key="6">
    <source>
        <dbReference type="ARBA" id="ARBA00023002"/>
    </source>
</evidence>
<dbReference type="EMBL" id="CP119311">
    <property type="protein sequence ID" value="WEK35310.1"/>
    <property type="molecule type" value="Genomic_DNA"/>
</dbReference>
<dbReference type="InterPro" id="IPR036188">
    <property type="entry name" value="FAD/NAD-bd_sf"/>
</dbReference>
<keyword evidence="2 9" id="KW-0285">Flavoprotein</keyword>
<evidence type="ECO:0000256" key="1">
    <source>
        <dbReference type="ARBA" id="ARBA00001974"/>
    </source>
</evidence>
<comment type="catalytic activity">
    <reaction evidence="8 9">
        <text>L-kynurenine + NADPH + O2 + H(+) = 3-hydroxy-L-kynurenine + NADP(+) + H2O</text>
        <dbReference type="Rhea" id="RHEA:20545"/>
        <dbReference type="ChEBI" id="CHEBI:15377"/>
        <dbReference type="ChEBI" id="CHEBI:15378"/>
        <dbReference type="ChEBI" id="CHEBI:15379"/>
        <dbReference type="ChEBI" id="CHEBI:57783"/>
        <dbReference type="ChEBI" id="CHEBI:57959"/>
        <dbReference type="ChEBI" id="CHEBI:58125"/>
        <dbReference type="ChEBI" id="CHEBI:58349"/>
        <dbReference type="EC" id="1.14.13.9"/>
    </reaction>
</comment>
<dbReference type="GO" id="GO:0070189">
    <property type="term" value="P:kynurenine metabolic process"/>
    <property type="evidence" value="ECO:0007669"/>
    <property type="project" value="TreeGrafter"/>
</dbReference>
<dbReference type="Gene3D" id="3.50.50.60">
    <property type="entry name" value="FAD/NAD(P)-binding domain"/>
    <property type="match status" value="1"/>
</dbReference>
<dbReference type="SUPFAM" id="SSF51905">
    <property type="entry name" value="FAD/NAD(P)-binding domain"/>
    <property type="match status" value="1"/>
</dbReference>
<sequence>MQQKQITIVGAGLVGSLLSIYLARRGHTVQLFERRPDMRREQVVAGRSINLALSDRGLLALEKVGLADAIKAISIPMHGRFLHLPDGGTGFQPYGSTGQYINSVSRGTLNKRLMDLAEEKGVTIHFSHKCTGIDWDSNTVHFEHAGKEVKVTSDIIFGSDGAFSAARLQHQLHYDRFNYQQSYIDCGYKELSIPALPGGQFAMEPNALHIWPRKDFMLIALPNPDGSFTGTLFFPFEGPQSFSHLDSEDKVRAFFEKTFPDAIALMPDYVHDFFHNPTSSLVTVKCHPWTRKDRFALIGDAAHAVVPFFGQGMNCGFEDCRVLDELVEHYGDNWEGILDEYQLLRKPDADAIADLALNNFIEMRDRVADPRFQLQKKIEAKLHEKYPDQWVPAYSLVTFSPQLRYSEALTNGQRQEQVMQQVMDRPGIETSWQDEALLEEIIGRLQALKS</sequence>
<evidence type="ECO:0000256" key="3">
    <source>
        <dbReference type="ARBA" id="ARBA00022642"/>
    </source>
</evidence>
<dbReference type="FunFam" id="3.50.50.60:FF:000185">
    <property type="entry name" value="Kynurenine 3-monooxygenase"/>
    <property type="match status" value="1"/>
</dbReference>
<dbReference type="Pfam" id="PF01494">
    <property type="entry name" value="FAD_binding_3"/>
    <property type="match status" value="1"/>
</dbReference>
<dbReference type="GO" id="GO:0019363">
    <property type="term" value="P:pyridine nucleotide biosynthetic process"/>
    <property type="evidence" value="ECO:0007669"/>
    <property type="project" value="UniProtKB-KW"/>
</dbReference>
<name>A0AAJ5WVU7_9BACT</name>
<dbReference type="GO" id="GO:0019805">
    <property type="term" value="P:quinolinate biosynthetic process"/>
    <property type="evidence" value="ECO:0007669"/>
    <property type="project" value="UniProtKB-UniRule"/>
</dbReference>
<protein>
    <recommendedName>
        <fullName evidence="9">Kynurenine 3-monooxygenase</fullName>
        <ecNumber evidence="9">1.14.13.9</ecNumber>
    </recommendedName>
    <alternativeName>
        <fullName evidence="9">Kynurenine 3-hydroxylase</fullName>
    </alternativeName>
</protein>
<dbReference type="PRINTS" id="PR00420">
    <property type="entry name" value="RNGMNOXGNASE"/>
</dbReference>
<dbReference type="GO" id="GO:0006569">
    <property type="term" value="P:L-tryptophan catabolic process"/>
    <property type="evidence" value="ECO:0007669"/>
    <property type="project" value="UniProtKB-UniRule"/>
</dbReference>
<dbReference type="PANTHER" id="PTHR46028">
    <property type="entry name" value="KYNURENINE 3-MONOOXYGENASE"/>
    <property type="match status" value="1"/>
</dbReference>
<evidence type="ECO:0000256" key="5">
    <source>
        <dbReference type="ARBA" id="ARBA00022857"/>
    </source>
</evidence>
<evidence type="ECO:0000256" key="8">
    <source>
        <dbReference type="ARBA" id="ARBA00047818"/>
    </source>
</evidence>
<evidence type="ECO:0000256" key="4">
    <source>
        <dbReference type="ARBA" id="ARBA00022827"/>
    </source>
</evidence>
<keyword evidence="5 9" id="KW-0521">NADP</keyword>
<evidence type="ECO:0000256" key="9">
    <source>
        <dbReference type="HAMAP-Rule" id="MF_01971"/>
    </source>
</evidence>
<dbReference type="Proteomes" id="UP001220610">
    <property type="component" value="Chromosome"/>
</dbReference>
<dbReference type="InterPro" id="IPR027545">
    <property type="entry name" value="Kynurenine_monooxygenase"/>
</dbReference>
<dbReference type="GO" id="GO:0004502">
    <property type="term" value="F:kynurenine 3-monooxygenase activity"/>
    <property type="evidence" value="ECO:0007669"/>
    <property type="project" value="UniProtKB-UniRule"/>
</dbReference>
<reference evidence="11" key="1">
    <citation type="submission" date="2023-03" db="EMBL/GenBank/DDBJ databases">
        <title>Andean soil-derived lignocellulolytic bacterial consortium as a source of novel taxa and putative plastic-active enzymes.</title>
        <authorList>
            <person name="Diaz-Garcia L."/>
            <person name="Chuvochina M."/>
            <person name="Feuerriegel G."/>
            <person name="Bunk B."/>
            <person name="Sproer C."/>
            <person name="Streit W.R."/>
            <person name="Rodriguez L.M."/>
            <person name="Overmann J."/>
            <person name="Jimenez D.J."/>
        </authorList>
    </citation>
    <scope>NUCLEOTIDE SEQUENCE</scope>
    <source>
        <strain evidence="11">MAG 7</strain>
    </source>
</reference>
<comment type="similarity">
    <text evidence="9">Belongs to the aromatic-ring hydroxylase family. KMO subfamily.</text>
</comment>
<keyword evidence="7 9" id="KW-0503">Monooxygenase</keyword>
<feature type="domain" description="FAD-binding" evidence="10">
    <location>
        <begin position="5"/>
        <end position="354"/>
    </location>
</feature>
<evidence type="ECO:0000313" key="12">
    <source>
        <dbReference type="Proteomes" id="UP001220610"/>
    </source>
</evidence>
<evidence type="ECO:0000259" key="10">
    <source>
        <dbReference type="Pfam" id="PF01494"/>
    </source>
</evidence>
<evidence type="ECO:0000313" key="11">
    <source>
        <dbReference type="EMBL" id="WEK35310.1"/>
    </source>
</evidence>
<dbReference type="HAMAP" id="MF_01971">
    <property type="entry name" value="Kynurenine_monooxygenase"/>
    <property type="match status" value="1"/>
</dbReference>
<dbReference type="AlphaFoldDB" id="A0AAJ5WVU7"/>
<keyword evidence="4 9" id="KW-0274">FAD</keyword>
<dbReference type="GO" id="GO:0043420">
    <property type="term" value="P:anthranilate metabolic process"/>
    <property type="evidence" value="ECO:0007669"/>
    <property type="project" value="UniProtKB-UniRule"/>
</dbReference>
<comment type="pathway">
    <text evidence="9">Cofactor biosynthesis; NAD(+) biosynthesis; quinolinate from L-kynurenine: step 1/3.</text>
</comment>